<comment type="caution">
    <text evidence="1">The sequence shown here is derived from an EMBL/GenBank/DDBJ whole genome shotgun (WGS) entry which is preliminary data.</text>
</comment>
<accession>A0A4Y2AZU2</accession>
<name>A0A4Y2AZU2_ARAVE</name>
<dbReference type="AlphaFoldDB" id="A0A4Y2AZU2"/>
<dbReference type="EMBL" id="BGPR01000041">
    <property type="protein sequence ID" value="GBL85107.1"/>
    <property type="molecule type" value="Genomic_DNA"/>
</dbReference>
<reference evidence="1 2" key="1">
    <citation type="journal article" date="2019" name="Sci. Rep.">
        <title>Orb-weaving spider Araneus ventricosus genome elucidates the spidroin gene catalogue.</title>
        <authorList>
            <person name="Kono N."/>
            <person name="Nakamura H."/>
            <person name="Ohtoshi R."/>
            <person name="Moran D.A.P."/>
            <person name="Shinohara A."/>
            <person name="Yoshida Y."/>
            <person name="Fujiwara M."/>
            <person name="Mori M."/>
            <person name="Tomita M."/>
            <person name="Arakawa K."/>
        </authorList>
    </citation>
    <scope>NUCLEOTIDE SEQUENCE [LARGE SCALE GENOMIC DNA]</scope>
</reference>
<organism evidence="1 2">
    <name type="scientific">Araneus ventricosus</name>
    <name type="common">Orbweaver spider</name>
    <name type="synonym">Epeira ventricosa</name>
    <dbReference type="NCBI Taxonomy" id="182803"/>
    <lineage>
        <taxon>Eukaryota</taxon>
        <taxon>Metazoa</taxon>
        <taxon>Ecdysozoa</taxon>
        <taxon>Arthropoda</taxon>
        <taxon>Chelicerata</taxon>
        <taxon>Arachnida</taxon>
        <taxon>Araneae</taxon>
        <taxon>Araneomorphae</taxon>
        <taxon>Entelegynae</taxon>
        <taxon>Araneoidea</taxon>
        <taxon>Araneidae</taxon>
        <taxon>Araneus</taxon>
    </lineage>
</organism>
<gene>
    <name evidence="1" type="ORF">AVEN_221326_1</name>
</gene>
<keyword evidence="2" id="KW-1185">Reference proteome</keyword>
<sequence>MPSEGDGIIQLKLHFYNHNLKPQSSINGLISNAALKLTFRNWSNSNCRDFTLKIHPAHPSRHRQLLVFLHGQLVPTNMASKSGDRWRSLSVGGS</sequence>
<evidence type="ECO:0000313" key="1">
    <source>
        <dbReference type="EMBL" id="GBL85107.1"/>
    </source>
</evidence>
<dbReference type="Proteomes" id="UP000499080">
    <property type="component" value="Unassembled WGS sequence"/>
</dbReference>
<evidence type="ECO:0000313" key="2">
    <source>
        <dbReference type="Proteomes" id="UP000499080"/>
    </source>
</evidence>
<proteinExistence type="predicted"/>
<protein>
    <submittedName>
        <fullName evidence="1">Uncharacterized protein</fullName>
    </submittedName>
</protein>